<dbReference type="GO" id="GO:0003677">
    <property type="term" value="F:DNA binding"/>
    <property type="evidence" value="ECO:0007669"/>
    <property type="project" value="UniProtKB-KW"/>
</dbReference>
<evidence type="ECO:0000313" key="8">
    <source>
        <dbReference type="EMBL" id="MBO3663230.1"/>
    </source>
</evidence>
<dbReference type="InterPro" id="IPR039425">
    <property type="entry name" value="RNA_pol_sigma-70-like"/>
</dbReference>
<dbReference type="EMBL" id="JAGFOA010000002">
    <property type="protein sequence ID" value="MBO3663230.1"/>
    <property type="molecule type" value="Genomic_DNA"/>
</dbReference>
<dbReference type="InterPro" id="IPR013325">
    <property type="entry name" value="RNA_pol_sigma_r2"/>
</dbReference>
<keyword evidence="5" id="KW-0804">Transcription</keyword>
<keyword evidence="3" id="KW-0731">Sigma factor</keyword>
<dbReference type="Proteomes" id="UP000680132">
    <property type="component" value="Unassembled WGS sequence"/>
</dbReference>
<keyword evidence="9" id="KW-1185">Reference proteome</keyword>
<evidence type="ECO:0000256" key="1">
    <source>
        <dbReference type="ARBA" id="ARBA00010641"/>
    </source>
</evidence>
<reference evidence="8" key="1">
    <citation type="submission" date="2021-03" db="EMBL/GenBank/DDBJ databases">
        <title>Microbacterium sp. nov., a novel actinobacterium isolated from cow dung.</title>
        <authorList>
            <person name="Zhang L."/>
        </authorList>
    </citation>
    <scope>NUCLEOTIDE SEQUENCE</scope>
    <source>
        <strain evidence="8">NEAU-LLB</strain>
    </source>
</reference>
<evidence type="ECO:0000256" key="4">
    <source>
        <dbReference type="ARBA" id="ARBA00023125"/>
    </source>
</evidence>
<feature type="domain" description="RNA polymerase sigma-70 region 2" evidence="7">
    <location>
        <begin position="69"/>
        <end position="127"/>
    </location>
</feature>
<gene>
    <name evidence="8" type="ORF">J5V96_06865</name>
</gene>
<comment type="similarity">
    <text evidence="1">Belongs to the sigma-70 factor family. ECF subfamily.</text>
</comment>
<feature type="region of interest" description="Disordered" evidence="6">
    <location>
        <begin position="1"/>
        <end position="43"/>
    </location>
</feature>
<keyword evidence="2" id="KW-0805">Transcription regulation</keyword>
<name>A0A939QJE4_9MICO</name>
<dbReference type="Gene3D" id="1.10.10.10">
    <property type="entry name" value="Winged helix-like DNA-binding domain superfamily/Winged helix DNA-binding domain"/>
    <property type="match status" value="1"/>
</dbReference>
<evidence type="ECO:0000256" key="6">
    <source>
        <dbReference type="SAM" id="MobiDB-lite"/>
    </source>
</evidence>
<proteinExistence type="inferred from homology"/>
<dbReference type="GO" id="GO:0006352">
    <property type="term" value="P:DNA-templated transcription initiation"/>
    <property type="evidence" value="ECO:0007669"/>
    <property type="project" value="InterPro"/>
</dbReference>
<dbReference type="Gene3D" id="1.10.1740.10">
    <property type="match status" value="1"/>
</dbReference>
<dbReference type="SUPFAM" id="SSF88946">
    <property type="entry name" value="Sigma2 domain of RNA polymerase sigma factors"/>
    <property type="match status" value="1"/>
</dbReference>
<evidence type="ECO:0000313" key="9">
    <source>
        <dbReference type="Proteomes" id="UP000680132"/>
    </source>
</evidence>
<dbReference type="Pfam" id="PF04542">
    <property type="entry name" value="Sigma70_r2"/>
    <property type="match status" value="1"/>
</dbReference>
<organism evidence="8 9">
    <name type="scientific">Microbacterium stercoris</name>
    <dbReference type="NCBI Taxonomy" id="2820289"/>
    <lineage>
        <taxon>Bacteria</taxon>
        <taxon>Bacillati</taxon>
        <taxon>Actinomycetota</taxon>
        <taxon>Actinomycetes</taxon>
        <taxon>Micrococcales</taxon>
        <taxon>Microbacteriaceae</taxon>
        <taxon>Microbacterium</taxon>
    </lineage>
</organism>
<dbReference type="PANTHER" id="PTHR43133">
    <property type="entry name" value="RNA POLYMERASE ECF-TYPE SIGMA FACTO"/>
    <property type="match status" value="1"/>
</dbReference>
<sequence>MWRVEEEPLPRYPESPVPDAVSEASPRASDQAPPASGDDTGDRRARWQEAARLFLRWRDAADSRALDELVRLLSPMLWHVVRAYGLRREAAEDVVQATWLAFVRKHESIADPLAVSAWLTMTARREAWRTSKIDGRADATEDETLERQLPTSATAEDTALGDLEAQSLWHAVSGLDERCQRLLRVVAFDDRPDYRRIASDLHMPIGSIGPTRQRCLSKLRARLDGPQGVIRG</sequence>
<dbReference type="AlphaFoldDB" id="A0A939QJE4"/>
<dbReference type="InterPro" id="IPR014284">
    <property type="entry name" value="RNA_pol_sigma-70_dom"/>
</dbReference>
<comment type="caution">
    <text evidence="8">The sequence shown here is derived from an EMBL/GenBank/DDBJ whole genome shotgun (WGS) entry which is preliminary data.</text>
</comment>
<dbReference type="NCBIfam" id="TIGR02937">
    <property type="entry name" value="sigma70-ECF"/>
    <property type="match status" value="1"/>
</dbReference>
<dbReference type="InterPro" id="IPR013324">
    <property type="entry name" value="RNA_pol_sigma_r3/r4-like"/>
</dbReference>
<dbReference type="SUPFAM" id="SSF88659">
    <property type="entry name" value="Sigma3 and sigma4 domains of RNA polymerase sigma factors"/>
    <property type="match status" value="1"/>
</dbReference>
<protein>
    <submittedName>
        <fullName evidence="8">Sigma-70 family RNA polymerase sigma factor</fullName>
    </submittedName>
</protein>
<accession>A0A939QJE4</accession>
<dbReference type="GO" id="GO:0016987">
    <property type="term" value="F:sigma factor activity"/>
    <property type="evidence" value="ECO:0007669"/>
    <property type="project" value="UniProtKB-KW"/>
</dbReference>
<dbReference type="InterPro" id="IPR007627">
    <property type="entry name" value="RNA_pol_sigma70_r2"/>
</dbReference>
<evidence type="ECO:0000256" key="2">
    <source>
        <dbReference type="ARBA" id="ARBA00023015"/>
    </source>
</evidence>
<dbReference type="InterPro" id="IPR036388">
    <property type="entry name" value="WH-like_DNA-bd_sf"/>
</dbReference>
<dbReference type="PANTHER" id="PTHR43133:SF8">
    <property type="entry name" value="RNA POLYMERASE SIGMA FACTOR HI_1459-RELATED"/>
    <property type="match status" value="1"/>
</dbReference>
<keyword evidence="4" id="KW-0238">DNA-binding</keyword>
<evidence type="ECO:0000256" key="5">
    <source>
        <dbReference type="ARBA" id="ARBA00023163"/>
    </source>
</evidence>
<evidence type="ECO:0000259" key="7">
    <source>
        <dbReference type="Pfam" id="PF04542"/>
    </source>
</evidence>
<evidence type="ECO:0000256" key="3">
    <source>
        <dbReference type="ARBA" id="ARBA00023082"/>
    </source>
</evidence>